<keyword evidence="2" id="KW-1185">Reference proteome</keyword>
<feature type="non-terminal residue" evidence="1">
    <location>
        <position position="1"/>
    </location>
</feature>
<proteinExistence type="predicted"/>
<organism evidence="1 2">
    <name type="scientific">Enterococcus phage Aramis</name>
    <dbReference type="NCBI Taxonomy" id="2795668"/>
    <lineage>
        <taxon>Viruses</taxon>
        <taxon>Duplodnaviria</taxon>
        <taxon>Heunggongvirae</taxon>
        <taxon>Uroviricota</taxon>
        <taxon>Caudoviricetes</taxon>
        <taxon>Aramisvirus</taxon>
        <taxon>Aramisvirus Aramis</taxon>
    </lineage>
</organism>
<reference evidence="1 2" key="1">
    <citation type="submission" date="2023-02" db="EMBL/GenBank/DDBJ databases">
        <authorList>
            <person name="Petit M.-A."/>
            <person name="Lossouarn J."/>
        </authorList>
    </citation>
    <scope>NUCLEOTIDE SEQUENCE [LARGE SCALE GENOMIC DNA]</scope>
</reference>
<dbReference type="EMBL" id="LR990833">
    <property type="protein sequence ID" value="CAD7757418.1"/>
    <property type="molecule type" value="Genomic_DNA"/>
</dbReference>
<dbReference type="Proteomes" id="UP000678481">
    <property type="component" value="Chromosome"/>
</dbReference>
<evidence type="ECO:0000313" key="1">
    <source>
        <dbReference type="EMBL" id="CAD7757418.1"/>
    </source>
</evidence>
<protein>
    <submittedName>
        <fullName evidence="1">Uncharacterized protein</fullName>
    </submittedName>
</protein>
<accession>A0A8D6UED3</accession>
<gene>
    <name evidence="1" type="ORF">ARAMI_1</name>
</gene>
<sequence length="37" mass="4510">SSSHEILKMNFEKRPFPLVNVIETWFLVLKIKAYHYM</sequence>
<name>A0A8D6UED3_9CAUD</name>
<evidence type="ECO:0000313" key="2">
    <source>
        <dbReference type="Proteomes" id="UP000678481"/>
    </source>
</evidence>